<gene>
    <name evidence="1" type="ORF">Xmir_00712</name>
</gene>
<sequence length="249" mass="28684">MPVIHPRIALFHDIKESVTPELALADTVQLMNQIYKISNNSRGWHLPGYSEEEIIKNNVFNKDGITEYALNEFIESYDKDDRTIIKSLFDTPDVNDSVELKNDITYICQDDVYSVPNRLGKSNISIRLNLDRNEFKFEKFIDFLSNLISVRSSPFLLVDTRGYSLKQKQVFPDRLYAGWMLYLPIEIDPTLLPMAEEIISVADKNGDKGSLIITTKEIFDIENQNHINKANDIEICLRDLQLLPLIAEI</sequence>
<dbReference type="EMBL" id="NITZ01000002">
    <property type="protein sequence ID" value="PHM50529.1"/>
    <property type="molecule type" value="Genomic_DNA"/>
</dbReference>
<dbReference type="Proteomes" id="UP000221980">
    <property type="component" value="Unassembled WGS sequence"/>
</dbReference>
<name>A0A2D0JVY7_9GAMM</name>
<dbReference type="AlphaFoldDB" id="A0A2D0JVY7"/>
<accession>A0A2D0JVY7</accession>
<evidence type="ECO:0000313" key="2">
    <source>
        <dbReference type="Proteomes" id="UP000221980"/>
    </source>
</evidence>
<dbReference type="OrthoDB" id="8718152at2"/>
<evidence type="ECO:0000313" key="1">
    <source>
        <dbReference type="EMBL" id="PHM50529.1"/>
    </source>
</evidence>
<protein>
    <submittedName>
        <fullName evidence="1">Uncharacterized protein</fullName>
    </submittedName>
</protein>
<proteinExistence type="predicted"/>
<dbReference type="RefSeq" id="WP_099113059.1">
    <property type="nucleotide sequence ID" value="NZ_CAWNQI010000051.1"/>
</dbReference>
<organism evidence="1 2">
    <name type="scientific">Xenorhabdus miraniensis</name>
    <dbReference type="NCBI Taxonomy" id="351674"/>
    <lineage>
        <taxon>Bacteria</taxon>
        <taxon>Pseudomonadati</taxon>
        <taxon>Pseudomonadota</taxon>
        <taxon>Gammaproteobacteria</taxon>
        <taxon>Enterobacterales</taxon>
        <taxon>Morganellaceae</taxon>
        <taxon>Xenorhabdus</taxon>
    </lineage>
</organism>
<reference evidence="1 2" key="1">
    <citation type="journal article" date="2017" name="Nat. Microbiol.">
        <title>Natural product diversity associated with the nematode symbionts Photorhabdus and Xenorhabdus.</title>
        <authorList>
            <person name="Tobias N.J."/>
            <person name="Wolff H."/>
            <person name="Djahanschiri B."/>
            <person name="Grundmann F."/>
            <person name="Kronenwerth M."/>
            <person name="Shi Y.M."/>
            <person name="Simonyi S."/>
            <person name="Grun P."/>
            <person name="Shapiro-Ilan D."/>
            <person name="Pidot S.J."/>
            <person name="Stinear T.P."/>
            <person name="Ebersberger I."/>
            <person name="Bode H.B."/>
        </authorList>
    </citation>
    <scope>NUCLEOTIDE SEQUENCE [LARGE SCALE GENOMIC DNA]</scope>
    <source>
        <strain evidence="1 2">DSM 17902</strain>
    </source>
</reference>
<keyword evidence="2" id="KW-1185">Reference proteome</keyword>
<comment type="caution">
    <text evidence="1">The sequence shown here is derived from an EMBL/GenBank/DDBJ whole genome shotgun (WGS) entry which is preliminary data.</text>
</comment>